<gene>
    <name evidence="2" type="ORF">PM001_LOCUS28184</name>
</gene>
<accession>A0AAV1VC14</accession>
<feature type="compositionally biased region" description="Polar residues" evidence="1">
    <location>
        <begin position="132"/>
        <end position="142"/>
    </location>
</feature>
<feature type="compositionally biased region" description="Polar residues" evidence="1">
    <location>
        <begin position="104"/>
        <end position="116"/>
    </location>
</feature>
<protein>
    <submittedName>
        <fullName evidence="2">Uncharacterized protein</fullName>
    </submittedName>
</protein>
<dbReference type="AlphaFoldDB" id="A0AAV1VC14"/>
<feature type="region of interest" description="Disordered" evidence="1">
    <location>
        <begin position="85"/>
        <end position="142"/>
    </location>
</feature>
<evidence type="ECO:0000256" key="1">
    <source>
        <dbReference type="SAM" id="MobiDB-lite"/>
    </source>
</evidence>
<name>A0AAV1VC14_9STRA</name>
<reference evidence="2" key="1">
    <citation type="submission" date="2024-01" db="EMBL/GenBank/DDBJ databases">
        <authorList>
            <person name="Webb A."/>
        </authorList>
    </citation>
    <scope>NUCLEOTIDE SEQUENCE</scope>
    <source>
        <strain evidence="2">Pm1</strain>
    </source>
</reference>
<dbReference type="EMBL" id="CAKLBY020000286">
    <property type="protein sequence ID" value="CAK7943034.1"/>
    <property type="molecule type" value="Genomic_DNA"/>
</dbReference>
<sequence>MAANFLQRDIYVLQIGDEGAGSHSYQKFSATVATKNLMAVDTVNDNQLSLVDCFEELQAANYANPKRPPLVLQFHGLQNSMMLRSAQGEGPPDLVEVSGGADNEQFSYPDNNSLSRAISVPSDASPEPPDNLHSTQVTSLWL</sequence>
<proteinExistence type="predicted"/>
<comment type="caution">
    <text evidence="2">The sequence shown here is derived from an EMBL/GenBank/DDBJ whole genome shotgun (WGS) entry which is preliminary data.</text>
</comment>
<dbReference type="Proteomes" id="UP001162060">
    <property type="component" value="Unassembled WGS sequence"/>
</dbReference>
<evidence type="ECO:0000313" key="3">
    <source>
        <dbReference type="Proteomes" id="UP001162060"/>
    </source>
</evidence>
<evidence type="ECO:0000313" key="2">
    <source>
        <dbReference type="EMBL" id="CAK7943034.1"/>
    </source>
</evidence>
<organism evidence="2 3">
    <name type="scientific">Peronospora matthiolae</name>
    <dbReference type="NCBI Taxonomy" id="2874970"/>
    <lineage>
        <taxon>Eukaryota</taxon>
        <taxon>Sar</taxon>
        <taxon>Stramenopiles</taxon>
        <taxon>Oomycota</taxon>
        <taxon>Peronosporomycetes</taxon>
        <taxon>Peronosporales</taxon>
        <taxon>Peronosporaceae</taxon>
        <taxon>Peronospora</taxon>
    </lineage>
</organism>